<organism evidence="6 7">
    <name type="scientific">Phialocephala subalpina</name>
    <dbReference type="NCBI Taxonomy" id="576137"/>
    <lineage>
        <taxon>Eukaryota</taxon>
        <taxon>Fungi</taxon>
        <taxon>Dikarya</taxon>
        <taxon>Ascomycota</taxon>
        <taxon>Pezizomycotina</taxon>
        <taxon>Leotiomycetes</taxon>
        <taxon>Helotiales</taxon>
        <taxon>Mollisiaceae</taxon>
        <taxon>Phialocephala</taxon>
        <taxon>Phialocephala fortinii species complex</taxon>
    </lineage>
</organism>
<dbReference type="STRING" id="576137.A0A1L7WK79"/>
<protein>
    <submittedName>
        <fullName evidence="6">Uncharacterized protein</fullName>
    </submittedName>
</protein>
<evidence type="ECO:0000256" key="1">
    <source>
        <dbReference type="ARBA" id="ARBA00022737"/>
    </source>
</evidence>
<evidence type="ECO:0000259" key="3">
    <source>
        <dbReference type="Pfam" id="PF17100"/>
    </source>
</evidence>
<dbReference type="Pfam" id="PF22939">
    <property type="entry name" value="WHD_GPIID"/>
    <property type="match status" value="1"/>
</dbReference>
<evidence type="ECO:0000256" key="2">
    <source>
        <dbReference type="SAM" id="MobiDB-lite"/>
    </source>
</evidence>
<evidence type="ECO:0000259" key="5">
    <source>
        <dbReference type="Pfam" id="PF24883"/>
    </source>
</evidence>
<evidence type="ECO:0000259" key="4">
    <source>
        <dbReference type="Pfam" id="PF22939"/>
    </source>
</evidence>
<dbReference type="InterPro" id="IPR031359">
    <property type="entry name" value="NACHT_N"/>
</dbReference>
<feature type="domain" description="GPI inositol-deacylase winged helix" evidence="4">
    <location>
        <begin position="622"/>
        <end position="702"/>
    </location>
</feature>
<feature type="compositionally biased region" description="Polar residues" evidence="2">
    <location>
        <begin position="61"/>
        <end position="94"/>
    </location>
</feature>
<feature type="domain" description="Nephrocystin 3-like N-terminal" evidence="5">
    <location>
        <begin position="386"/>
        <end position="505"/>
    </location>
</feature>
<accession>A0A1L7WK79</accession>
<evidence type="ECO:0000313" key="6">
    <source>
        <dbReference type="EMBL" id="CZR53175.1"/>
    </source>
</evidence>
<dbReference type="EMBL" id="FJOG01000003">
    <property type="protein sequence ID" value="CZR53175.1"/>
    <property type="molecule type" value="Genomic_DNA"/>
</dbReference>
<keyword evidence="7" id="KW-1185">Reference proteome</keyword>
<dbReference type="Proteomes" id="UP000184330">
    <property type="component" value="Unassembled WGS sequence"/>
</dbReference>
<sequence>MPFEQLAKKLGLRPRAEKLGCLSDSEASSNAAVSEAPLSSVNSTTSTPQLPTPTSALPMAISQNVDQPDPSTAAQDSEHTATSGNESKSTTQLLVETDSDHHSEQSQTIESAVTPVDRIGDPENEDLSNGNDENGDLKDDSRIREQPIGSASFAEPDTLLIPTPPPIVSGNTAEPAPLEDLWSRAFESFCEDHKKLSGNEDDGPNRYKLQIGSKTIVVKEKMDQLIPAVLAAKDFVAAALTSQPMAGLRVEDELYNQIAPKYCTVPPSRGNDQGHLRELLEEQLIQLYSSILQFLAQAVCQWSRSTLKHYACDVFKADEWTKLFTDIKDFDKSCKEIAHSQRAQAQTEAGRTEERECMKIFGACDYRQHKDRNPLRVPGTCLSRPAVCHFFFKDGFVDQQGSANCIARLIHQILCRQTSLVKHALRDFRQKGPKLAESFLTMWSIFQTMVEDPESHEIISLLDALDEYEEFSRFQIIDSLKKLAVSKVGSAGKDNMRLKIIVTSRPYENIDRRFKSLTRATPTTRLRGEEEFKAIGEEINLVIRALVPDLAIELDLPLSVEKHLLDRLLSIPNRTYLRQHLIIDQIRISSGVSTASRLGRIIDEIPLTVEVAYEDILNKSTDISLAKRLLHIIIAATRPLSLDEVNVTLNIQQPARTLDDLELETRNNFYGTVRNLCGLFVGIVDSVVFLIHQLAREYLVQSEDQLPQAGELWRKCVHMPKAEDVLAECCLKYLLFEEFRNRRPPGLRADDLSEIWWDNGDKEFTIEELRNIYEYLGLDKYPFLKYAALNWTIHFKPKPGDELSTMAMALSDPDSDQFPA</sequence>
<feature type="compositionally biased region" description="Low complexity" evidence="2">
    <location>
        <begin position="43"/>
        <end position="55"/>
    </location>
</feature>
<name>A0A1L7WK79_9HELO</name>
<dbReference type="PANTHER" id="PTHR10039:SF14">
    <property type="entry name" value="NACHT DOMAIN-CONTAINING PROTEIN"/>
    <property type="match status" value="1"/>
</dbReference>
<reference evidence="6 7" key="1">
    <citation type="submission" date="2016-03" db="EMBL/GenBank/DDBJ databases">
        <authorList>
            <person name="Ploux O."/>
        </authorList>
    </citation>
    <scope>NUCLEOTIDE SEQUENCE [LARGE SCALE GENOMIC DNA]</scope>
    <source>
        <strain evidence="6 7">UAMH 11012</strain>
    </source>
</reference>
<evidence type="ECO:0000313" key="7">
    <source>
        <dbReference type="Proteomes" id="UP000184330"/>
    </source>
</evidence>
<feature type="region of interest" description="Disordered" evidence="2">
    <location>
        <begin position="23"/>
        <end position="142"/>
    </location>
</feature>
<feature type="compositionally biased region" description="Low complexity" evidence="2">
    <location>
        <begin position="23"/>
        <end position="36"/>
    </location>
</feature>
<gene>
    <name evidence="6" type="ORF">PAC_03053</name>
</gene>
<dbReference type="OrthoDB" id="194358at2759"/>
<keyword evidence="1" id="KW-0677">Repeat</keyword>
<dbReference type="InterPro" id="IPR056884">
    <property type="entry name" value="NPHP3-like_N"/>
</dbReference>
<feature type="domain" description="NWD NACHT-NTPase N-terminal" evidence="3">
    <location>
        <begin position="274"/>
        <end position="332"/>
    </location>
</feature>
<dbReference type="Pfam" id="PF17100">
    <property type="entry name" value="NACHT_N"/>
    <property type="match status" value="1"/>
</dbReference>
<dbReference type="PANTHER" id="PTHR10039">
    <property type="entry name" value="AMELOGENIN"/>
    <property type="match status" value="1"/>
</dbReference>
<dbReference type="InterPro" id="IPR054471">
    <property type="entry name" value="GPIID_WHD"/>
</dbReference>
<proteinExistence type="predicted"/>
<dbReference type="Pfam" id="PF24883">
    <property type="entry name" value="NPHP3_N"/>
    <property type="match status" value="1"/>
</dbReference>
<dbReference type="AlphaFoldDB" id="A0A1L7WK79"/>